<name>A0AAW2C974_9ROSI</name>
<dbReference type="EMBL" id="JAZDWU010000008">
    <property type="protein sequence ID" value="KAK9993394.1"/>
    <property type="molecule type" value="Genomic_DNA"/>
</dbReference>
<sequence length="80" mass="8450">MFVLLVITDLQSQAAMEGALSVTDLRRVTDAPGVILARARQNVATALSYTLDLSAQPAVTRPVLTQPSPNILNAGMKSSL</sequence>
<comment type="caution">
    <text evidence="1">The sequence shown here is derived from an EMBL/GenBank/DDBJ whole genome shotgun (WGS) entry which is preliminary data.</text>
</comment>
<gene>
    <name evidence="1" type="ORF">SO802_023097</name>
</gene>
<evidence type="ECO:0000313" key="2">
    <source>
        <dbReference type="Proteomes" id="UP001459277"/>
    </source>
</evidence>
<organism evidence="1 2">
    <name type="scientific">Lithocarpus litseifolius</name>
    <dbReference type="NCBI Taxonomy" id="425828"/>
    <lineage>
        <taxon>Eukaryota</taxon>
        <taxon>Viridiplantae</taxon>
        <taxon>Streptophyta</taxon>
        <taxon>Embryophyta</taxon>
        <taxon>Tracheophyta</taxon>
        <taxon>Spermatophyta</taxon>
        <taxon>Magnoliopsida</taxon>
        <taxon>eudicotyledons</taxon>
        <taxon>Gunneridae</taxon>
        <taxon>Pentapetalae</taxon>
        <taxon>rosids</taxon>
        <taxon>fabids</taxon>
        <taxon>Fagales</taxon>
        <taxon>Fagaceae</taxon>
        <taxon>Lithocarpus</taxon>
    </lineage>
</organism>
<reference evidence="1 2" key="1">
    <citation type="submission" date="2024-01" db="EMBL/GenBank/DDBJ databases">
        <title>A telomere-to-telomere, gap-free genome of sweet tea (Lithocarpus litseifolius).</title>
        <authorList>
            <person name="Zhou J."/>
        </authorList>
    </citation>
    <scope>NUCLEOTIDE SEQUENCE [LARGE SCALE GENOMIC DNA]</scope>
    <source>
        <strain evidence="1">Zhou-2022a</strain>
        <tissue evidence="1">Leaf</tissue>
    </source>
</reference>
<protein>
    <submittedName>
        <fullName evidence="1">Uncharacterized protein</fullName>
    </submittedName>
</protein>
<dbReference type="Proteomes" id="UP001459277">
    <property type="component" value="Unassembled WGS sequence"/>
</dbReference>
<keyword evidence="2" id="KW-1185">Reference proteome</keyword>
<proteinExistence type="predicted"/>
<dbReference type="AlphaFoldDB" id="A0AAW2C974"/>
<evidence type="ECO:0000313" key="1">
    <source>
        <dbReference type="EMBL" id="KAK9993394.1"/>
    </source>
</evidence>
<accession>A0AAW2C974</accession>